<name>A0A8S2X9D9_9BILA</name>
<dbReference type="SUPFAM" id="SSF52058">
    <property type="entry name" value="L domain-like"/>
    <property type="match status" value="1"/>
</dbReference>
<dbReference type="AlphaFoldDB" id="A0A8S2X9D9"/>
<protein>
    <submittedName>
        <fullName evidence="1">Uncharacterized protein</fullName>
    </submittedName>
</protein>
<reference evidence="1" key="1">
    <citation type="submission" date="2021-02" db="EMBL/GenBank/DDBJ databases">
        <authorList>
            <person name="Nowell W R."/>
        </authorList>
    </citation>
    <scope>NUCLEOTIDE SEQUENCE</scope>
</reference>
<accession>A0A8S2X9D9</accession>
<evidence type="ECO:0000313" key="1">
    <source>
        <dbReference type="EMBL" id="CAF4484122.1"/>
    </source>
</evidence>
<sequence length="48" mass="5581">IEENEFLTELWPSTQPIIQGSLNIVRNARLCLKNIVNFINYTMTRETG</sequence>
<comment type="caution">
    <text evidence="1">The sequence shown here is derived from an EMBL/GenBank/DDBJ whole genome shotgun (WGS) entry which is preliminary data.</text>
</comment>
<dbReference type="EMBL" id="CAJOBJ010076977">
    <property type="protein sequence ID" value="CAF4484122.1"/>
    <property type="molecule type" value="Genomic_DNA"/>
</dbReference>
<feature type="non-terminal residue" evidence="1">
    <location>
        <position position="1"/>
    </location>
</feature>
<proteinExistence type="predicted"/>
<dbReference type="Proteomes" id="UP000681720">
    <property type="component" value="Unassembled WGS sequence"/>
</dbReference>
<evidence type="ECO:0000313" key="2">
    <source>
        <dbReference type="Proteomes" id="UP000681720"/>
    </source>
</evidence>
<organism evidence="1 2">
    <name type="scientific">Rotaria magnacalcarata</name>
    <dbReference type="NCBI Taxonomy" id="392030"/>
    <lineage>
        <taxon>Eukaryota</taxon>
        <taxon>Metazoa</taxon>
        <taxon>Spiralia</taxon>
        <taxon>Gnathifera</taxon>
        <taxon>Rotifera</taxon>
        <taxon>Eurotatoria</taxon>
        <taxon>Bdelloidea</taxon>
        <taxon>Philodinida</taxon>
        <taxon>Philodinidae</taxon>
        <taxon>Rotaria</taxon>
    </lineage>
</organism>
<gene>
    <name evidence="1" type="ORF">GIL414_LOCUS33948</name>
</gene>